<protein>
    <submittedName>
        <fullName evidence="1">Uncharacterized protein</fullName>
    </submittedName>
</protein>
<dbReference type="Proteomes" id="UP001283361">
    <property type="component" value="Unassembled WGS sequence"/>
</dbReference>
<sequence length="72" mass="8005">MNLAVWIDHRGVLPGYWTLLSVLQNLQLVILEVGLQLSVVGCGAPSVKARWQNFPRLRERGRPATAQTAIIL</sequence>
<evidence type="ECO:0000313" key="1">
    <source>
        <dbReference type="EMBL" id="KAK3793261.1"/>
    </source>
</evidence>
<keyword evidence="2" id="KW-1185">Reference proteome</keyword>
<gene>
    <name evidence="1" type="ORF">RRG08_014739</name>
</gene>
<organism evidence="1 2">
    <name type="scientific">Elysia crispata</name>
    <name type="common">lettuce slug</name>
    <dbReference type="NCBI Taxonomy" id="231223"/>
    <lineage>
        <taxon>Eukaryota</taxon>
        <taxon>Metazoa</taxon>
        <taxon>Spiralia</taxon>
        <taxon>Lophotrochozoa</taxon>
        <taxon>Mollusca</taxon>
        <taxon>Gastropoda</taxon>
        <taxon>Heterobranchia</taxon>
        <taxon>Euthyneura</taxon>
        <taxon>Panpulmonata</taxon>
        <taxon>Sacoglossa</taxon>
        <taxon>Placobranchoidea</taxon>
        <taxon>Plakobranchidae</taxon>
        <taxon>Elysia</taxon>
    </lineage>
</organism>
<name>A0AAE1E3V6_9GAST</name>
<proteinExistence type="predicted"/>
<reference evidence="1" key="1">
    <citation type="journal article" date="2023" name="G3 (Bethesda)">
        <title>A reference genome for the long-term kleptoplast-retaining sea slug Elysia crispata morphotype clarki.</title>
        <authorList>
            <person name="Eastman K.E."/>
            <person name="Pendleton A.L."/>
            <person name="Shaikh M.A."/>
            <person name="Suttiyut T."/>
            <person name="Ogas R."/>
            <person name="Tomko P."/>
            <person name="Gavelis G."/>
            <person name="Widhalm J.R."/>
            <person name="Wisecaver J.H."/>
        </authorList>
    </citation>
    <scope>NUCLEOTIDE SEQUENCE</scope>
    <source>
        <strain evidence="1">ECLA1</strain>
    </source>
</reference>
<accession>A0AAE1E3V6</accession>
<evidence type="ECO:0000313" key="2">
    <source>
        <dbReference type="Proteomes" id="UP001283361"/>
    </source>
</evidence>
<comment type="caution">
    <text evidence="1">The sequence shown here is derived from an EMBL/GenBank/DDBJ whole genome shotgun (WGS) entry which is preliminary data.</text>
</comment>
<dbReference type="AlphaFoldDB" id="A0AAE1E3V6"/>
<dbReference type="EMBL" id="JAWDGP010001264">
    <property type="protein sequence ID" value="KAK3793261.1"/>
    <property type="molecule type" value="Genomic_DNA"/>
</dbReference>